<evidence type="ECO:0000256" key="11">
    <source>
        <dbReference type="ARBA" id="ARBA00022967"/>
    </source>
</evidence>
<comment type="catalytic activity">
    <reaction evidence="16">
        <text>a 1,2-diacyl-sn-glycero-3-phosphoethanolamine(out) + ATP + H2O = a 1,2-diacyl-sn-glycero-3-phosphoethanolamine(in) + ADP + phosphate + H(+)</text>
        <dbReference type="Rhea" id="RHEA:66132"/>
        <dbReference type="ChEBI" id="CHEBI:15377"/>
        <dbReference type="ChEBI" id="CHEBI:15378"/>
        <dbReference type="ChEBI" id="CHEBI:30616"/>
        <dbReference type="ChEBI" id="CHEBI:43474"/>
        <dbReference type="ChEBI" id="CHEBI:64612"/>
        <dbReference type="ChEBI" id="CHEBI:456216"/>
    </reaction>
    <physiologicalReaction direction="left-to-right" evidence="16">
        <dbReference type="Rhea" id="RHEA:66133"/>
    </physiologicalReaction>
</comment>
<feature type="domain" description="P-type ATPase C-terminal" evidence="25">
    <location>
        <begin position="982"/>
        <end position="1233"/>
    </location>
</feature>
<evidence type="ECO:0000256" key="6">
    <source>
        <dbReference type="ARBA" id="ARBA00022692"/>
    </source>
</evidence>
<dbReference type="EC" id="7.6.2.1" evidence="21"/>
<comment type="similarity">
    <text evidence="5 21">Belongs to the cation transport ATPase (P-type) (TC 3.A.3) family. Type IV subfamily.</text>
</comment>
<feature type="transmembrane region" description="Helical" evidence="21">
    <location>
        <begin position="1053"/>
        <end position="1075"/>
    </location>
</feature>
<dbReference type="InterPro" id="IPR044492">
    <property type="entry name" value="P_typ_ATPase_HD_dom"/>
</dbReference>
<feature type="binding site" evidence="19">
    <location>
        <position position="565"/>
    </location>
    <ligand>
        <name>ATP</name>
        <dbReference type="ChEBI" id="CHEBI:30616"/>
    </ligand>
</feature>
<feature type="region of interest" description="Disordered" evidence="22">
    <location>
        <begin position="1279"/>
        <end position="1305"/>
    </location>
</feature>
<evidence type="ECO:0000256" key="16">
    <source>
        <dbReference type="ARBA" id="ARBA00049128"/>
    </source>
</evidence>
<feature type="binding site" evidence="20">
    <location>
        <position position="564"/>
    </location>
    <ligand>
        <name>Mg(2+)</name>
        <dbReference type="ChEBI" id="CHEBI:18420"/>
    </ligand>
</feature>
<evidence type="ECO:0000256" key="5">
    <source>
        <dbReference type="ARBA" id="ARBA00008109"/>
    </source>
</evidence>
<dbReference type="GO" id="GO:0005802">
    <property type="term" value="C:trans-Golgi network"/>
    <property type="evidence" value="ECO:0007669"/>
    <property type="project" value="TreeGrafter"/>
</dbReference>
<dbReference type="SFLD" id="SFLDS00003">
    <property type="entry name" value="Haloacid_Dehalogenase"/>
    <property type="match status" value="1"/>
</dbReference>
<keyword evidence="6 21" id="KW-0812">Transmembrane</keyword>
<evidence type="ECO:0000256" key="8">
    <source>
        <dbReference type="ARBA" id="ARBA00022741"/>
    </source>
</evidence>
<dbReference type="GO" id="GO:0005524">
    <property type="term" value="F:ATP binding"/>
    <property type="evidence" value="ECO:0007669"/>
    <property type="project" value="UniProtKB-UniRule"/>
</dbReference>
<evidence type="ECO:0000256" key="3">
    <source>
        <dbReference type="ARBA" id="ARBA00004308"/>
    </source>
</evidence>
<feature type="binding site" evidence="19">
    <location>
        <position position="839"/>
    </location>
    <ligand>
        <name>ATP</name>
        <dbReference type="ChEBI" id="CHEBI:30616"/>
    </ligand>
</feature>
<feature type="compositionally biased region" description="Polar residues" evidence="22">
    <location>
        <begin position="1296"/>
        <end position="1305"/>
    </location>
</feature>
<comment type="catalytic activity">
    <reaction evidence="15 21">
        <text>ATP + H2O + phospholipidSide 1 = ADP + phosphate + phospholipidSide 2.</text>
        <dbReference type="EC" id="7.6.2.1"/>
    </reaction>
</comment>
<feature type="compositionally biased region" description="Basic and acidic residues" evidence="22">
    <location>
        <begin position="33"/>
        <end position="55"/>
    </location>
</feature>
<keyword evidence="8 19" id="KW-0547">Nucleotide-binding</keyword>
<dbReference type="InterPro" id="IPR032630">
    <property type="entry name" value="P_typ_ATPase_c"/>
</dbReference>
<dbReference type="SUPFAM" id="SSF81660">
    <property type="entry name" value="Metal cation-transporting ATPase, ATP-binding domain N"/>
    <property type="match status" value="1"/>
</dbReference>
<evidence type="ECO:0000256" key="2">
    <source>
        <dbReference type="ARBA" id="ARBA00004141"/>
    </source>
</evidence>
<feature type="active site" description="4-aspartylphosphate intermediate" evidence="18">
    <location>
        <position position="564"/>
    </location>
</feature>
<proteinExistence type="inferred from homology"/>
<dbReference type="GO" id="GO:0000287">
    <property type="term" value="F:magnesium ion binding"/>
    <property type="evidence" value="ECO:0007669"/>
    <property type="project" value="UniProtKB-UniRule"/>
</dbReference>
<feature type="binding site" evidence="19">
    <location>
        <position position="959"/>
    </location>
    <ligand>
        <name>ATP</name>
        <dbReference type="ChEBI" id="CHEBI:30616"/>
    </ligand>
</feature>
<evidence type="ECO:0000256" key="20">
    <source>
        <dbReference type="PIRSR" id="PIRSR606539-3"/>
    </source>
</evidence>
<feature type="binding site" evidence="20">
    <location>
        <position position="566"/>
    </location>
    <ligand>
        <name>Mg(2+)</name>
        <dbReference type="ChEBI" id="CHEBI:18420"/>
    </ligand>
</feature>
<dbReference type="GO" id="GO:0045332">
    <property type="term" value="P:phospholipid translocation"/>
    <property type="evidence" value="ECO:0007669"/>
    <property type="project" value="TreeGrafter"/>
</dbReference>
<feature type="transmembrane region" description="Helical" evidence="21">
    <location>
        <begin position="451"/>
        <end position="475"/>
    </location>
</feature>
<dbReference type="PANTHER" id="PTHR24092">
    <property type="entry name" value="PROBABLE PHOSPHOLIPID-TRANSPORTING ATPASE"/>
    <property type="match status" value="1"/>
</dbReference>
<dbReference type="SUPFAM" id="SSF81665">
    <property type="entry name" value="Calcium ATPase, transmembrane domain M"/>
    <property type="match status" value="1"/>
</dbReference>
<evidence type="ECO:0000256" key="18">
    <source>
        <dbReference type="PIRSR" id="PIRSR606539-1"/>
    </source>
</evidence>
<dbReference type="SUPFAM" id="SSF56784">
    <property type="entry name" value="HAD-like"/>
    <property type="match status" value="1"/>
</dbReference>
<feature type="compositionally biased region" description="Polar residues" evidence="22">
    <location>
        <begin position="19"/>
        <end position="32"/>
    </location>
</feature>
<keyword evidence="14 21" id="KW-0472">Membrane</keyword>
<feature type="binding site" evidence="19">
    <location>
        <position position="930"/>
    </location>
    <ligand>
        <name>ATP</name>
        <dbReference type="ChEBI" id="CHEBI:30616"/>
    </ligand>
</feature>
<feature type="binding site" evidence="19">
    <location>
        <position position="566"/>
    </location>
    <ligand>
        <name>ATP</name>
        <dbReference type="ChEBI" id="CHEBI:30616"/>
    </ligand>
</feature>
<dbReference type="SFLD" id="SFLDG00002">
    <property type="entry name" value="C1.7:_P-type_atpase_like"/>
    <property type="match status" value="1"/>
</dbReference>
<accession>A0A0F7SFT1</accession>
<evidence type="ECO:0000256" key="7">
    <source>
        <dbReference type="ARBA" id="ARBA00022723"/>
    </source>
</evidence>
<dbReference type="Pfam" id="PF16209">
    <property type="entry name" value="PhoLip_ATPase_N"/>
    <property type="match status" value="1"/>
</dbReference>
<evidence type="ECO:0000256" key="21">
    <source>
        <dbReference type="RuleBase" id="RU362033"/>
    </source>
</evidence>
<feature type="domain" description="P-type ATPase A" evidence="23">
    <location>
        <begin position="274"/>
        <end position="348"/>
    </location>
</feature>
<dbReference type="CDD" id="cd02073">
    <property type="entry name" value="P-type_ATPase_APLT_Dnf-like"/>
    <property type="match status" value="1"/>
</dbReference>
<feature type="binding site" evidence="19">
    <location>
        <position position="724"/>
    </location>
    <ligand>
        <name>ATP</name>
        <dbReference type="ChEBI" id="CHEBI:30616"/>
    </ligand>
</feature>
<dbReference type="PRINTS" id="PR00119">
    <property type="entry name" value="CATATPASE"/>
</dbReference>
<evidence type="ECO:0000256" key="4">
    <source>
        <dbReference type="ARBA" id="ARBA00004555"/>
    </source>
</evidence>
<feature type="binding site" evidence="19">
    <location>
        <position position="564"/>
    </location>
    <ligand>
        <name>ATP</name>
        <dbReference type="ChEBI" id="CHEBI:30616"/>
    </ligand>
</feature>
<feature type="compositionally biased region" description="Polar residues" evidence="22">
    <location>
        <begin position="1279"/>
        <end position="1289"/>
    </location>
</feature>
<dbReference type="Gene3D" id="3.40.50.1000">
    <property type="entry name" value="HAD superfamily/HAD-like"/>
    <property type="match status" value="1"/>
</dbReference>
<keyword evidence="12 21" id="KW-1133">Transmembrane helix</keyword>
<comment type="subcellular location">
    <subcellularLocation>
        <location evidence="3">Endomembrane system</location>
    </subcellularLocation>
    <subcellularLocation>
        <location evidence="4">Golgi apparatus</location>
    </subcellularLocation>
    <subcellularLocation>
        <location evidence="2 21">Membrane</location>
        <topology evidence="2 21">Multi-pass membrane protein</topology>
    </subcellularLocation>
</comment>
<feature type="binding site" evidence="20">
    <location>
        <position position="956"/>
    </location>
    <ligand>
        <name>Mg(2+)</name>
        <dbReference type="ChEBI" id="CHEBI:18420"/>
    </ligand>
</feature>
<dbReference type="FunFam" id="3.40.50.1000:FF:000010">
    <property type="entry name" value="Phospholipid-transporting ATPase"/>
    <property type="match status" value="1"/>
</dbReference>
<feature type="transmembrane region" description="Helical" evidence="21">
    <location>
        <begin position="1096"/>
        <end position="1121"/>
    </location>
</feature>
<dbReference type="PROSITE" id="PS00154">
    <property type="entry name" value="ATPASE_E1_E2"/>
    <property type="match status" value="1"/>
</dbReference>
<dbReference type="Pfam" id="PF16212">
    <property type="entry name" value="PhoLip_ATPase_C"/>
    <property type="match status" value="1"/>
</dbReference>
<dbReference type="InterPro" id="IPR008250">
    <property type="entry name" value="ATPase_P-typ_transduc_dom_A_sf"/>
</dbReference>
<evidence type="ECO:0000256" key="9">
    <source>
        <dbReference type="ARBA" id="ARBA00022840"/>
    </source>
</evidence>
<feature type="compositionally biased region" description="Polar residues" evidence="22">
    <location>
        <begin position="86"/>
        <end position="100"/>
    </location>
</feature>
<feature type="transmembrane region" description="Helical" evidence="21">
    <location>
        <begin position="499"/>
        <end position="521"/>
    </location>
</feature>
<organism evidence="26">
    <name type="scientific">Phaffia rhodozyma</name>
    <name type="common">Yeast</name>
    <name type="synonym">Xanthophyllomyces dendrorhous</name>
    <dbReference type="NCBI Taxonomy" id="264483"/>
    <lineage>
        <taxon>Eukaryota</taxon>
        <taxon>Fungi</taxon>
        <taxon>Dikarya</taxon>
        <taxon>Basidiomycota</taxon>
        <taxon>Agaricomycotina</taxon>
        <taxon>Tremellomycetes</taxon>
        <taxon>Cystofilobasidiales</taxon>
        <taxon>Mrakiaceae</taxon>
        <taxon>Phaffia</taxon>
    </lineage>
</organism>
<dbReference type="NCBIfam" id="TIGR01652">
    <property type="entry name" value="ATPase-Plipid"/>
    <property type="match status" value="1"/>
</dbReference>
<keyword evidence="11 21" id="KW-1278">Translocase</keyword>
<evidence type="ECO:0000256" key="15">
    <source>
        <dbReference type="ARBA" id="ARBA00034036"/>
    </source>
</evidence>
<dbReference type="NCBIfam" id="TIGR01494">
    <property type="entry name" value="ATPase_P-type"/>
    <property type="match status" value="2"/>
</dbReference>
<dbReference type="GO" id="GO:0005886">
    <property type="term" value="C:plasma membrane"/>
    <property type="evidence" value="ECO:0007669"/>
    <property type="project" value="TreeGrafter"/>
</dbReference>
<keyword evidence="10 20" id="KW-0460">Magnesium</keyword>
<dbReference type="Pfam" id="PF13246">
    <property type="entry name" value="Cation_ATPase"/>
    <property type="match status" value="1"/>
</dbReference>
<evidence type="ECO:0000259" key="23">
    <source>
        <dbReference type="Pfam" id="PF00122"/>
    </source>
</evidence>
<feature type="binding site" evidence="19">
    <location>
        <position position="701"/>
    </location>
    <ligand>
        <name>ATP</name>
        <dbReference type="ChEBI" id="CHEBI:30616"/>
    </ligand>
</feature>
<dbReference type="SUPFAM" id="SSF81653">
    <property type="entry name" value="Calcium ATPase, transduction domain A"/>
    <property type="match status" value="1"/>
</dbReference>
<feature type="binding site" evidence="19">
    <location>
        <position position="838"/>
    </location>
    <ligand>
        <name>ATP</name>
        <dbReference type="ChEBI" id="CHEBI:30616"/>
    </ligand>
</feature>
<feature type="region of interest" description="Disordered" evidence="22">
    <location>
        <begin position="114"/>
        <end position="138"/>
    </location>
</feature>
<reference evidence="26" key="1">
    <citation type="submission" date="2014-08" db="EMBL/GenBank/DDBJ databases">
        <authorList>
            <person name="Sharma Rahul"/>
            <person name="Thines Marco"/>
        </authorList>
    </citation>
    <scope>NUCLEOTIDE SEQUENCE</scope>
</reference>
<dbReference type="GO" id="GO:0032456">
    <property type="term" value="P:endocytic recycling"/>
    <property type="evidence" value="ECO:0007669"/>
    <property type="project" value="TreeGrafter"/>
</dbReference>
<evidence type="ECO:0000256" key="1">
    <source>
        <dbReference type="ARBA" id="ARBA00001946"/>
    </source>
</evidence>
<dbReference type="InterPro" id="IPR023214">
    <property type="entry name" value="HAD_sf"/>
</dbReference>
<keyword evidence="9 19" id="KW-0067">ATP-binding</keyword>
<dbReference type="GO" id="GO:0006892">
    <property type="term" value="P:post-Golgi vesicle-mediated transport"/>
    <property type="evidence" value="ECO:0007669"/>
    <property type="project" value="TreeGrafter"/>
</dbReference>
<dbReference type="Pfam" id="PF00122">
    <property type="entry name" value="E1-E2_ATPase"/>
    <property type="match status" value="1"/>
</dbReference>
<feature type="domain" description="P-type ATPase N-terminal" evidence="24">
    <location>
        <begin position="177"/>
        <end position="245"/>
    </location>
</feature>
<protein>
    <recommendedName>
        <fullName evidence="21">Phospholipid-transporting ATPase</fullName>
        <ecNumber evidence="21">7.6.2.1</ecNumber>
    </recommendedName>
</protein>
<name>A0A0F7SFT1_PHARH</name>
<comment type="cofactor">
    <cofactor evidence="1 20">
        <name>Mg(2+)</name>
        <dbReference type="ChEBI" id="CHEBI:18420"/>
    </cofactor>
</comment>
<feature type="binding site" evidence="19">
    <location>
        <position position="960"/>
    </location>
    <ligand>
        <name>ATP</name>
        <dbReference type="ChEBI" id="CHEBI:30616"/>
    </ligand>
</feature>
<evidence type="ECO:0000256" key="12">
    <source>
        <dbReference type="ARBA" id="ARBA00022989"/>
    </source>
</evidence>
<evidence type="ECO:0000256" key="14">
    <source>
        <dbReference type="ARBA" id="ARBA00023136"/>
    </source>
</evidence>
<feature type="binding site" evidence="19">
    <location>
        <position position="936"/>
    </location>
    <ligand>
        <name>ATP</name>
        <dbReference type="ChEBI" id="CHEBI:30616"/>
    </ligand>
</feature>
<evidence type="ECO:0000256" key="17">
    <source>
        <dbReference type="ARBA" id="ARBA00051303"/>
    </source>
</evidence>
<sequence length="1305" mass="146030">MAPQNLIDGDDEDDPFQDIIQSKSNPNAQHSDPFSDPKHPFGGGDVERNDRRLDPFFDDEDDDPYQPSASPLSFNINPSGYLAPAPTSSGRFGTNLPSKSIESDLPLARSAAPIAGAPNSHASDEQDYHFSDRPVSGRSSRRRKWIPEVDLGNWDIRSLWGNGPGRVVEGETRRITLNDEASNAVGNNGSRFERNSVSTGKYNVFTFLFLFLYEQFSKAANLFFLFTACIQQVPGVSPTGHYTTILPLGVVLIASAFKEAKEDLKRHAMDRSLNSRLTKILAGTTFVPLSWKNIKVGDIIRLEKDDFIPADCILISSSEPEGLCYVETSNLDGETNLKIKQANPSLSSLTSPSLVASIKGHVLSEAPNASLYTYTGSMHLNQPLQHPPGRQSSTTIPLGPDQMLLRGAQLRNTAWVYGLVVVGGKETKVMRNATAPPIKRTAVERQVNKQIFFLFIALIALSLASTIGSSVRSWIFSSKQWYLAGNYTGNKIRQFIEDILTFIILYNNLIPISLIVTIEVVRYQQAQLINSDLDMYYAKTDTPAVCRTSSLVEELGQIEYIFSDKTGTLTCNEMEFQQCSIAGVEYAEVVEDSKRGERGPDGGYTNGQQTFDELRRRLAQRDGENAEIINEFVTLLAVCHTVIPEVKDEKVIYQASSPDEAALVSGAELLGFQFHTRKPKSIFIDALGETLEYQILNVCEFNSTRKRMSTIVRDPRGRIKLFCKGADTVIFERLSTSGTPFLDTTLTHLEDYATEGLRTLCLASRDISSEEYREWSQMYDKAASQIVGRGEALDSVAELIERDLNLLGATAIEDKLQEGVPETIHTLQQCGIKVWVLTGDRQETAINIGLSCRLITESMDLVIINEETAMETQEFIIKRLQAIKNQRSTGDMEDLALVIDGKSLTFALEKEISRTFLELAMMCKAVVCCRVSPLQKALVVKLVKTNTSSILLAIGDGANDVPMIQAAHIGVGISGLEGLQAARSSDVAISQFRYLKKLLLVHGSWSYQRLSKLILFSFYKNIVLYITQFYYSFFNNFSGQIAYEGWTLSFYNVLFTLLPPLVIGIFDQFVSARMLDRYPQLYRLGQSNYFFSAKSFWMWIINAIYHSLLLFILSLLVFWGGLIAGDGKDNGHWVWGTTLYLAVLLTVLGKAALVSDLWTKYTLAAIPGSFVFTMVFLPLYALIAPLTNVSLDYDGIVPRLWGDGIVYLCLLLFPVICLSRDYVWKYYARTYDPQSYHIVQEIQKYNLSDYRPREEQFQKAIKKVRATQRLRRNRGFAFSQSEGGPQDQTKMIRAYDTTQQAPSGL</sequence>
<feature type="binding site" evidence="20">
    <location>
        <position position="960"/>
    </location>
    <ligand>
        <name>Mg(2+)</name>
        <dbReference type="ChEBI" id="CHEBI:18420"/>
    </ligand>
</feature>
<keyword evidence="13" id="KW-0333">Golgi apparatus</keyword>
<dbReference type="GO" id="GO:0016887">
    <property type="term" value="F:ATP hydrolysis activity"/>
    <property type="evidence" value="ECO:0007669"/>
    <property type="project" value="InterPro"/>
</dbReference>
<dbReference type="SFLD" id="SFLDF00027">
    <property type="entry name" value="p-type_atpase"/>
    <property type="match status" value="1"/>
</dbReference>
<evidence type="ECO:0000256" key="13">
    <source>
        <dbReference type="ARBA" id="ARBA00023034"/>
    </source>
</evidence>
<feature type="transmembrane region" description="Helical" evidence="21">
    <location>
        <begin position="1161"/>
        <end position="1184"/>
    </location>
</feature>
<feature type="transmembrane region" description="Helical" evidence="21">
    <location>
        <begin position="1133"/>
        <end position="1154"/>
    </location>
</feature>
<keyword evidence="7 20" id="KW-0479">Metal-binding</keyword>
<feature type="binding site" evidence="19">
    <location>
        <position position="758"/>
    </location>
    <ligand>
        <name>ATP</name>
        <dbReference type="ChEBI" id="CHEBI:30616"/>
    </ligand>
</feature>
<feature type="binding site" evidence="19">
    <location>
        <position position="840"/>
    </location>
    <ligand>
        <name>ATP</name>
        <dbReference type="ChEBI" id="CHEBI:30616"/>
    </ligand>
</feature>
<dbReference type="InterPro" id="IPR023298">
    <property type="entry name" value="ATPase_P-typ_TM_dom_sf"/>
</dbReference>
<feature type="transmembrane region" description="Helical" evidence="21">
    <location>
        <begin position="1204"/>
        <end position="1223"/>
    </location>
</feature>
<dbReference type="InterPro" id="IPR059000">
    <property type="entry name" value="ATPase_P-type_domA"/>
</dbReference>
<dbReference type="Gene3D" id="3.40.1110.10">
    <property type="entry name" value="Calcium-transporting ATPase, cytoplasmic domain N"/>
    <property type="match status" value="1"/>
</dbReference>
<dbReference type="InterPro" id="IPR023299">
    <property type="entry name" value="ATPase_P-typ_cyto_dom_N"/>
</dbReference>
<dbReference type="GO" id="GO:0090556">
    <property type="term" value="F:phosphatidylserine floppase activity"/>
    <property type="evidence" value="ECO:0007669"/>
    <property type="project" value="RHEA"/>
</dbReference>
<feature type="compositionally biased region" description="Polar residues" evidence="22">
    <location>
        <begin position="67"/>
        <end position="78"/>
    </location>
</feature>
<dbReference type="InterPro" id="IPR036412">
    <property type="entry name" value="HAD-like_sf"/>
</dbReference>
<dbReference type="PANTHER" id="PTHR24092:SF150">
    <property type="entry name" value="PHOSPHOLIPID-TRANSPORTING ATPASE"/>
    <property type="match status" value="1"/>
</dbReference>
<comment type="catalytic activity">
    <reaction evidence="17">
        <text>a 1,2-diacyl-sn-glycero-3-phospho-L-serine(out) + ATP + H2O = a 1,2-diacyl-sn-glycero-3-phospho-L-serine(in) + ADP + phosphate + H(+)</text>
        <dbReference type="Rhea" id="RHEA:38567"/>
        <dbReference type="ChEBI" id="CHEBI:15377"/>
        <dbReference type="ChEBI" id="CHEBI:15378"/>
        <dbReference type="ChEBI" id="CHEBI:30616"/>
        <dbReference type="ChEBI" id="CHEBI:43474"/>
        <dbReference type="ChEBI" id="CHEBI:57262"/>
        <dbReference type="ChEBI" id="CHEBI:456216"/>
    </reaction>
    <physiologicalReaction direction="left-to-right" evidence="17">
        <dbReference type="Rhea" id="RHEA:38568"/>
    </physiologicalReaction>
</comment>
<dbReference type="InterPro" id="IPR006539">
    <property type="entry name" value="P-type_ATPase_IV"/>
</dbReference>
<dbReference type="InterPro" id="IPR001757">
    <property type="entry name" value="P_typ_ATPase"/>
</dbReference>
<feature type="region of interest" description="Disordered" evidence="22">
    <location>
        <begin position="1"/>
        <end position="100"/>
    </location>
</feature>
<evidence type="ECO:0000256" key="10">
    <source>
        <dbReference type="ARBA" id="ARBA00022842"/>
    </source>
</evidence>
<evidence type="ECO:0000259" key="25">
    <source>
        <dbReference type="Pfam" id="PF16212"/>
    </source>
</evidence>
<dbReference type="InterPro" id="IPR032631">
    <property type="entry name" value="P-type_ATPase_N"/>
</dbReference>
<dbReference type="Gene3D" id="2.70.150.10">
    <property type="entry name" value="Calcium-transporting ATPase, cytoplasmic transduction domain A"/>
    <property type="match status" value="1"/>
</dbReference>
<evidence type="ECO:0000256" key="22">
    <source>
        <dbReference type="SAM" id="MobiDB-lite"/>
    </source>
</evidence>
<evidence type="ECO:0000256" key="19">
    <source>
        <dbReference type="PIRSR" id="PIRSR606539-2"/>
    </source>
</evidence>
<dbReference type="InterPro" id="IPR018303">
    <property type="entry name" value="ATPase_P-typ_P_site"/>
</dbReference>
<evidence type="ECO:0000259" key="24">
    <source>
        <dbReference type="Pfam" id="PF16209"/>
    </source>
</evidence>
<feature type="compositionally biased region" description="Basic and acidic residues" evidence="22">
    <location>
        <begin position="122"/>
        <end position="132"/>
    </location>
</feature>
<feature type="binding site" evidence="19">
    <location>
        <position position="660"/>
    </location>
    <ligand>
        <name>ATP</name>
        <dbReference type="ChEBI" id="CHEBI:30616"/>
    </ligand>
</feature>
<evidence type="ECO:0000313" key="26">
    <source>
        <dbReference type="EMBL" id="CDZ96513.1"/>
    </source>
</evidence>
<dbReference type="EMBL" id="LN483144">
    <property type="protein sequence ID" value="CDZ96513.1"/>
    <property type="molecule type" value="Genomic_DNA"/>
</dbReference>
<dbReference type="FunFam" id="3.40.1110.10:FF:000064">
    <property type="entry name" value="Phospholipid-transporting ATPase"/>
    <property type="match status" value="1"/>
</dbReference>